<evidence type="ECO:0008006" key="6">
    <source>
        <dbReference type="Google" id="ProtNLM"/>
    </source>
</evidence>
<evidence type="ECO:0000313" key="5">
    <source>
        <dbReference type="EMBL" id="XAY04808.1"/>
    </source>
</evidence>
<keyword evidence="2" id="KW-0472">Membrane</keyword>
<evidence type="ECO:0000259" key="4">
    <source>
        <dbReference type="Pfam" id="PF11887"/>
    </source>
</evidence>
<feature type="domain" description="Mammalian cell entry C-terminal" evidence="4">
    <location>
        <begin position="132"/>
        <end position="287"/>
    </location>
</feature>
<feature type="compositionally biased region" description="Polar residues" evidence="1">
    <location>
        <begin position="413"/>
        <end position="425"/>
    </location>
</feature>
<dbReference type="InterPro" id="IPR052336">
    <property type="entry name" value="MlaD_Phospholipid_Transporter"/>
</dbReference>
<proteinExistence type="predicted"/>
<dbReference type="EMBL" id="CP114014">
    <property type="protein sequence ID" value="XAY04808.1"/>
    <property type="molecule type" value="Genomic_DNA"/>
</dbReference>
<dbReference type="KEGG" id="parq:DSM112329_01646"/>
<feature type="domain" description="Mce/MlaD" evidence="3">
    <location>
        <begin position="45"/>
        <end position="128"/>
    </location>
</feature>
<evidence type="ECO:0000256" key="1">
    <source>
        <dbReference type="SAM" id="MobiDB-lite"/>
    </source>
</evidence>
<dbReference type="GO" id="GO:0051701">
    <property type="term" value="P:biological process involved in interaction with host"/>
    <property type="evidence" value="ECO:0007669"/>
    <property type="project" value="TreeGrafter"/>
</dbReference>
<dbReference type="PANTHER" id="PTHR33371:SF19">
    <property type="entry name" value="MCE-FAMILY PROTEIN MCE4A"/>
    <property type="match status" value="1"/>
</dbReference>
<evidence type="ECO:0000259" key="3">
    <source>
        <dbReference type="Pfam" id="PF02470"/>
    </source>
</evidence>
<evidence type="ECO:0000256" key="2">
    <source>
        <dbReference type="SAM" id="Phobius"/>
    </source>
</evidence>
<sequence length="473" mass="49407">MKRRNTSTSDLFSNPILVGSMILAIGLIGIVLSYSANKGLPFVPAYEIKVQVPDAAKLIEGGSEVRIGGARVGLVTKVSAEPGLNGKPAYAELTLSLEKAQEPIGIDSQVKVRPRSILGAKYLDLTPGKSTTGLPAGGTLPLKQAIPVVELDAAFNVFDDETTRGLQATITNLGDALAGRGQQVNDGIAATARLLPPLERVLRNLIAPETQLSRFVRGTASFGEALAPVAPELLQLFDNGSTTLRALRASGSSLGESIDELPEAEAAGVRSFQRIRPVLADLSAITRAIRPGTVLLPRATRDLRDALRAGIPILKRTPAVTDRLGTTLAALGSLSRDQNASRSVKKLTTTVTTLKTTLDTLLPAQVTCNLLPVAFRNAASVVGTGDTLGTWFNFTALLVSNQDSQAKAPAANLHNTPSPNANSQECEAGNEPYTPGQMIGNPAGLQRAATDSTSLPAGVRELAVNAGLVGSVK</sequence>
<feature type="region of interest" description="Disordered" evidence="1">
    <location>
        <begin position="408"/>
        <end position="450"/>
    </location>
</feature>
<keyword evidence="2" id="KW-0812">Transmembrane</keyword>
<keyword evidence="2" id="KW-1133">Transmembrane helix</keyword>
<gene>
    <name evidence="5" type="ORF">DSM112329_01646</name>
</gene>
<dbReference type="InterPro" id="IPR003399">
    <property type="entry name" value="Mce/MlaD"/>
</dbReference>
<dbReference type="GO" id="GO:0005576">
    <property type="term" value="C:extracellular region"/>
    <property type="evidence" value="ECO:0007669"/>
    <property type="project" value="TreeGrafter"/>
</dbReference>
<name>A0AAU7AT13_9ACTN</name>
<dbReference type="Pfam" id="PF11887">
    <property type="entry name" value="Mce4_CUP1"/>
    <property type="match status" value="1"/>
</dbReference>
<accession>A0AAU7AT13</accession>
<protein>
    <recommendedName>
        <fullName evidence="6">Mce/MlaD domain-containing protein</fullName>
    </recommendedName>
</protein>
<dbReference type="Pfam" id="PF02470">
    <property type="entry name" value="MlaD"/>
    <property type="match status" value="1"/>
</dbReference>
<feature type="transmembrane region" description="Helical" evidence="2">
    <location>
        <begin position="12"/>
        <end position="34"/>
    </location>
</feature>
<dbReference type="AlphaFoldDB" id="A0AAU7AT13"/>
<dbReference type="RefSeq" id="WP_354701333.1">
    <property type="nucleotide sequence ID" value="NZ_CP114014.1"/>
</dbReference>
<reference evidence="5" key="1">
    <citation type="submission" date="2022-12" db="EMBL/GenBank/DDBJ databases">
        <title>Paraconexibacter alkalitolerans sp. nov. and Baekduia alba sp. nov., isolated from soil and emended description of the genera Paraconexibacter (Chun et al., 2020) and Baekduia (An et al., 2020).</title>
        <authorList>
            <person name="Vieira S."/>
            <person name="Huber K.J."/>
            <person name="Geppert A."/>
            <person name="Wolf J."/>
            <person name="Neumann-Schaal M."/>
            <person name="Muesken M."/>
            <person name="Overmann J."/>
        </authorList>
    </citation>
    <scope>NUCLEOTIDE SEQUENCE</scope>
    <source>
        <strain evidence="5">AEG42_29</strain>
    </source>
</reference>
<organism evidence="5">
    <name type="scientific">Paraconexibacter sp. AEG42_29</name>
    <dbReference type="NCBI Taxonomy" id="2997339"/>
    <lineage>
        <taxon>Bacteria</taxon>
        <taxon>Bacillati</taxon>
        <taxon>Actinomycetota</taxon>
        <taxon>Thermoleophilia</taxon>
        <taxon>Solirubrobacterales</taxon>
        <taxon>Paraconexibacteraceae</taxon>
        <taxon>Paraconexibacter</taxon>
    </lineage>
</organism>
<dbReference type="InterPro" id="IPR024516">
    <property type="entry name" value="Mce_C"/>
</dbReference>
<dbReference type="PANTHER" id="PTHR33371">
    <property type="entry name" value="INTERMEMBRANE PHOSPHOLIPID TRANSPORT SYSTEM BINDING PROTEIN MLAD-RELATED"/>
    <property type="match status" value="1"/>
</dbReference>